<sequence>MEKQMSEQRIDPAADGPVLVVGATGKQGGAAARALLAAGVPVRALVRDPDSARAKALVELGASLAVADLYDADSLVRPCTGVRAVFSVLSPDMAHPEADAERTHARNLIPVAAAAGVRHFVQTSASGAGHHLTAPGWEEGRWDRSYSDLVPPISDYWTSKEEVNDLVRKAGFPAWTILYPATFMEMFLRPSVYFEGRTSNRLMAAVDPETTYALIAVEDIGRAAATTIMEPDRFNGVELQLAGDVLTFTGIAEVLSRAWGERILPPELPMTAEQALARGMVAPIVQASEWNRDVGQPATPEQFRSFGGDPLSLEAWALALAASR</sequence>
<comment type="caution">
    <text evidence="4">The sequence shown here is derived from an EMBL/GenBank/DDBJ whole genome shotgun (WGS) entry which is preliminary data.</text>
</comment>
<evidence type="ECO:0000256" key="2">
    <source>
        <dbReference type="ARBA" id="ARBA00022857"/>
    </source>
</evidence>
<comment type="similarity">
    <text evidence="1">Belongs to the NmrA-type oxidoreductase family.</text>
</comment>
<evidence type="ECO:0000313" key="4">
    <source>
        <dbReference type="EMBL" id="PSM39038.1"/>
    </source>
</evidence>
<dbReference type="InterPro" id="IPR036291">
    <property type="entry name" value="NAD(P)-bd_dom_sf"/>
</dbReference>
<evidence type="ECO:0000259" key="3">
    <source>
        <dbReference type="Pfam" id="PF05368"/>
    </source>
</evidence>
<dbReference type="InterPro" id="IPR051164">
    <property type="entry name" value="NmrA-like_oxidored"/>
</dbReference>
<dbReference type="InterPro" id="IPR008030">
    <property type="entry name" value="NmrA-like"/>
</dbReference>
<dbReference type="PANTHER" id="PTHR42748:SF7">
    <property type="entry name" value="NMRA LIKE REDOX SENSOR 1-RELATED"/>
    <property type="match status" value="1"/>
</dbReference>
<gene>
    <name evidence="4" type="ORF">C6Y14_34025</name>
</gene>
<accession>A0A2P8PYG4</accession>
<dbReference type="Gene3D" id="3.40.50.720">
    <property type="entry name" value="NAD(P)-binding Rossmann-like Domain"/>
    <property type="match status" value="1"/>
</dbReference>
<evidence type="ECO:0000256" key="1">
    <source>
        <dbReference type="ARBA" id="ARBA00006328"/>
    </source>
</evidence>
<dbReference type="Pfam" id="PF05368">
    <property type="entry name" value="NmrA"/>
    <property type="match status" value="1"/>
</dbReference>
<protein>
    <submittedName>
        <fullName evidence="4">NmrA family protein</fullName>
    </submittedName>
</protein>
<name>A0A2P8PYG4_9ACTN</name>
<dbReference type="EMBL" id="PYBJ01000027">
    <property type="protein sequence ID" value="PSM39038.1"/>
    <property type="molecule type" value="Genomic_DNA"/>
</dbReference>
<proteinExistence type="inferred from homology"/>
<keyword evidence="5" id="KW-1185">Reference proteome</keyword>
<dbReference type="PANTHER" id="PTHR42748">
    <property type="entry name" value="NITROGEN METABOLITE REPRESSION PROTEIN NMRA FAMILY MEMBER"/>
    <property type="match status" value="1"/>
</dbReference>
<organism evidence="4 5">
    <name type="scientific">Streptomyces dioscori</name>
    <dbReference type="NCBI Taxonomy" id="2109333"/>
    <lineage>
        <taxon>Bacteria</taxon>
        <taxon>Bacillati</taxon>
        <taxon>Actinomycetota</taxon>
        <taxon>Actinomycetes</taxon>
        <taxon>Kitasatosporales</taxon>
        <taxon>Streptomycetaceae</taxon>
        <taxon>Streptomyces</taxon>
        <taxon>Streptomyces aurantiacus group</taxon>
    </lineage>
</organism>
<keyword evidence="2" id="KW-0521">NADP</keyword>
<dbReference type="SUPFAM" id="SSF51735">
    <property type="entry name" value="NAD(P)-binding Rossmann-fold domains"/>
    <property type="match status" value="1"/>
</dbReference>
<reference evidence="4 5" key="1">
    <citation type="submission" date="2018-03" db="EMBL/GenBank/DDBJ databases">
        <title>Streptomyces dioscori sp. nov., a novel endophytic actinobacterium isolated from bulbil of Dioscorea bulbifera L.</title>
        <authorList>
            <person name="Zhikuan W."/>
        </authorList>
    </citation>
    <scope>NUCLEOTIDE SEQUENCE [LARGE SCALE GENOMIC DNA]</scope>
    <source>
        <strain evidence="4 5">A217</strain>
    </source>
</reference>
<evidence type="ECO:0000313" key="5">
    <source>
        <dbReference type="Proteomes" id="UP000240429"/>
    </source>
</evidence>
<feature type="domain" description="NmrA-like" evidence="3">
    <location>
        <begin position="18"/>
        <end position="291"/>
    </location>
</feature>
<dbReference type="AlphaFoldDB" id="A0A2P8PYG4"/>
<dbReference type="Proteomes" id="UP000240429">
    <property type="component" value="Unassembled WGS sequence"/>
</dbReference>